<protein>
    <submittedName>
        <fullName evidence="3">Alpha/beta hydrolase</fullName>
    </submittedName>
</protein>
<dbReference type="InterPro" id="IPR050300">
    <property type="entry name" value="GDXG_lipolytic_enzyme"/>
</dbReference>
<evidence type="ECO:0000313" key="3">
    <source>
        <dbReference type="EMBL" id="MCK9875188.1"/>
    </source>
</evidence>
<name>A0ABT0JUG4_9ACTN</name>
<proteinExistence type="predicted"/>
<dbReference type="InterPro" id="IPR029058">
    <property type="entry name" value="AB_hydrolase_fold"/>
</dbReference>
<keyword evidence="1 3" id="KW-0378">Hydrolase</keyword>
<dbReference type="Pfam" id="PF07859">
    <property type="entry name" value="Abhydrolase_3"/>
    <property type="match status" value="1"/>
</dbReference>
<dbReference type="RefSeq" id="WP_248823647.1">
    <property type="nucleotide sequence ID" value="NZ_JALKFT010000003.1"/>
</dbReference>
<evidence type="ECO:0000256" key="1">
    <source>
        <dbReference type="ARBA" id="ARBA00022801"/>
    </source>
</evidence>
<organism evidence="3 4">
    <name type="scientific">Frankia umida</name>
    <dbReference type="NCBI Taxonomy" id="573489"/>
    <lineage>
        <taxon>Bacteria</taxon>
        <taxon>Bacillati</taxon>
        <taxon>Actinomycetota</taxon>
        <taxon>Actinomycetes</taxon>
        <taxon>Frankiales</taxon>
        <taxon>Frankiaceae</taxon>
        <taxon>Frankia</taxon>
    </lineage>
</organism>
<reference evidence="3 4" key="1">
    <citation type="submission" date="2022-04" db="EMBL/GenBank/DDBJ databases">
        <title>Genome diversity in the genus Frankia.</title>
        <authorList>
            <person name="Carlos-Shanley C."/>
            <person name="Hahn D."/>
        </authorList>
    </citation>
    <scope>NUCLEOTIDE SEQUENCE [LARGE SCALE GENOMIC DNA]</scope>
    <source>
        <strain evidence="3 4">Ag45/Mut15</strain>
    </source>
</reference>
<dbReference type="PANTHER" id="PTHR48081:SF8">
    <property type="entry name" value="ALPHA_BETA HYDROLASE FOLD-3 DOMAIN-CONTAINING PROTEIN-RELATED"/>
    <property type="match status" value="1"/>
</dbReference>
<feature type="domain" description="Alpha/beta hydrolase fold-3" evidence="2">
    <location>
        <begin position="68"/>
        <end position="266"/>
    </location>
</feature>
<dbReference type="PANTHER" id="PTHR48081">
    <property type="entry name" value="AB HYDROLASE SUPERFAMILY PROTEIN C4A8.06C"/>
    <property type="match status" value="1"/>
</dbReference>
<dbReference type="SUPFAM" id="SSF53474">
    <property type="entry name" value="alpha/beta-Hydrolases"/>
    <property type="match status" value="1"/>
</dbReference>
<gene>
    <name evidence="3" type="ORF">MXD59_05225</name>
</gene>
<evidence type="ECO:0000313" key="4">
    <source>
        <dbReference type="Proteomes" id="UP001201873"/>
    </source>
</evidence>
<evidence type="ECO:0000259" key="2">
    <source>
        <dbReference type="Pfam" id="PF07859"/>
    </source>
</evidence>
<sequence length="291" mass="31672">MGIRLTGAKRSFSTPERTRARVEQLALRPTSYAPPRTLSQGTRLGVRQVAGTPVYTVAPPVHRVEHRVLYLHGGAYIHEIGPFQWMFIRRLALAAPAQVEVPIYPLAPQVTAERTVPAMTDLLAALVRSGHGPVTLMGDSAGGGLALAAAQQLRDRGDPQPARIVLISPWLDITVSEPRQREIDAQDRMLAVDGLVEAGRLYAGPLDPHDARVSPLLADLRGLAPIDVFTGTADILNTDAHRLAHRCDEVGQPITLHEADGMQHAYPLLPLIAEGRRARRDIARLVASRFS</sequence>
<dbReference type="GO" id="GO:0016787">
    <property type="term" value="F:hydrolase activity"/>
    <property type="evidence" value="ECO:0007669"/>
    <property type="project" value="UniProtKB-KW"/>
</dbReference>
<dbReference type="Gene3D" id="3.40.50.1820">
    <property type="entry name" value="alpha/beta hydrolase"/>
    <property type="match status" value="1"/>
</dbReference>
<keyword evidence="4" id="KW-1185">Reference proteome</keyword>
<dbReference type="EMBL" id="JALKFT010000003">
    <property type="protein sequence ID" value="MCK9875188.1"/>
    <property type="molecule type" value="Genomic_DNA"/>
</dbReference>
<comment type="caution">
    <text evidence="3">The sequence shown here is derived from an EMBL/GenBank/DDBJ whole genome shotgun (WGS) entry which is preliminary data.</text>
</comment>
<dbReference type="Proteomes" id="UP001201873">
    <property type="component" value="Unassembled WGS sequence"/>
</dbReference>
<accession>A0ABT0JUG4</accession>
<dbReference type="InterPro" id="IPR013094">
    <property type="entry name" value="AB_hydrolase_3"/>
</dbReference>